<comment type="catalytic activity">
    <reaction evidence="10 15">
        <text>2'-deoxycytidine + H2O + H(+) = 2'-deoxyuridine + NH4(+)</text>
        <dbReference type="Rhea" id="RHEA:13433"/>
        <dbReference type="ChEBI" id="CHEBI:15377"/>
        <dbReference type="ChEBI" id="CHEBI:15378"/>
        <dbReference type="ChEBI" id="CHEBI:15698"/>
        <dbReference type="ChEBI" id="CHEBI:16450"/>
        <dbReference type="ChEBI" id="CHEBI:28938"/>
        <dbReference type="EC" id="3.5.4.5"/>
    </reaction>
</comment>
<dbReference type="GO" id="GO:0005829">
    <property type="term" value="C:cytosol"/>
    <property type="evidence" value="ECO:0007669"/>
    <property type="project" value="TreeGrafter"/>
</dbReference>
<reference evidence="17 18" key="1">
    <citation type="submission" date="2017-12" db="EMBL/GenBank/DDBJ databases">
        <title>Chromulinavorax destructans is a abundant pathogen of dominant heterotrophic picoflagllates.</title>
        <authorList>
            <person name="Deeg C.M."/>
            <person name="Zimmer M."/>
            <person name="Suttle C.A."/>
        </authorList>
    </citation>
    <scope>NUCLEOTIDE SEQUENCE [LARGE SCALE GENOMIC DNA]</scope>
    <source>
        <strain evidence="17 18">SeV1</strain>
    </source>
</reference>
<evidence type="ECO:0000256" key="11">
    <source>
        <dbReference type="ARBA" id="ARBA00049558"/>
    </source>
</evidence>
<evidence type="ECO:0000256" key="9">
    <source>
        <dbReference type="ARBA" id="ARBA00032005"/>
    </source>
</evidence>
<evidence type="ECO:0000259" key="16">
    <source>
        <dbReference type="PROSITE" id="PS51747"/>
    </source>
</evidence>
<name>A0A345ZAJ8_9BACT</name>
<dbReference type="NCBIfam" id="TIGR01354">
    <property type="entry name" value="cyt_deam_tetra"/>
    <property type="match status" value="1"/>
</dbReference>
<evidence type="ECO:0000256" key="7">
    <source>
        <dbReference type="ARBA" id="ARBA00022801"/>
    </source>
</evidence>
<feature type="binding site" evidence="14">
    <location>
        <position position="82"/>
    </location>
    <ligand>
        <name>Zn(2+)</name>
        <dbReference type="ChEBI" id="CHEBI:29105"/>
        <note>catalytic</note>
    </ligand>
</feature>
<comment type="cofactor">
    <cofactor evidence="1 14 15">
        <name>Zn(2+)</name>
        <dbReference type="ChEBI" id="CHEBI:29105"/>
    </cofactor>
</comment>
<evidence type="ECO:0000256" key="1">
    <source>
        <dbReference type="ARBA" id="ARBA00001947"/>
    </source>
</evidence>
<dbReference type="GO" id="GO:0008270">
    <property type="term" value="F:zinc ion binding"/>
    <property type="evidence" value="ECO:0007669"/>
    <property type="project" value="UniProtKB-UniRule"/>
</dbReference>
<dbReference type="PROSITE" id="PS51747">
    <property type="entry name" value="CYT_DCMP_DEAMINASES_2"/>
    <property type="match status" value="1"/>
</dbReference>
<keyword evidence="18" id="KW-1185">Reference proteome</keyword>
<dbReference type="KEGG" id="cdes:C0J27_00925"/>
<dbReference type="InterPro" id="IPR002125">
    <property type="entry name" value="CMP_dCMP_dom"/>
</dbReference>
<dbReference type="OrthoDB" id="9795347at2"/>
<dbReference type="FunFam" id="3.40.140.10:FF:000008">
    <property type="entry name" value="Cytidine deaminase"/>
    <property type="match status" value="1"/>
</dbReference>
<keyword evidence="8 14" id="KW-0862">Zinc</keyword>
<dbReference type="InterPro" id="IPR016193">
    <property type="entry name" value="Cytidine_deaminase-like"/>
</dbReference>
<evidence type="ECO:0000256" key="8">
    <source>
        <dbReference type="ARBA" id="ARBA00022833"/>
    </source>
</evidence>
<dbReference type="GO" id="GO:0004126">
    <property type="term" value="F:cytidine deaminase activity"/>
    <property type="evidence" value="ECO:0007669"/>
    <property type="project" value="UniProtKB-UniRule"/>
</dbReference>
<evidence type="ECO:0000256" key="13">
    <source>
        <dbReference type="PIRSR" id="PIRSR606262-2"/>
    </source>
</evidence>
<comment type="catalytic activity">
    <reaction evidence="11 15">
        <text>cytidine + H2O + H(+) = uridine + NH4(+)</text>
        <dbReference type="Rhea" id="RHEA:16069"/>
        <dbReference type="ChEBI" id="CHEBI:15377"/>
        <dbReference type="ChEBI" id="CHEBI:15378"/>
        <dbReference type="ChEBI" id="CHEBI:16704"/>
        <dbReference type="ChEBI" id="CHEBI:17562"/>
        <dbReference type="ChEBI" id="CHEBI:28938"/>
        <dbReference type="EC" id="3.5.4.5"/>
    </reaction>
</comment>
<gene>
    <name evidence="17" type="primary">cdd</name>
    <name evidence="17" type="ORF">C0J27_00925</name>
</gene>
<evidence type="ECO:0000256" key="15">
    <source>
        <dbReference type="RuleBase" id="RU364006"/>
    </source>
</evidence>
<feature type="domain" description="CMP/dCMP-type deaminase" evidence="16">
    <location>
        <begin position="1"/>
        <end position="123"/>
    </location>
</feature>
<evidence type="ECO:0000256" key="4">
    <source>
        <dbReference type="ARBA" id="ARBA00012783"/>
    </source>
</evidence>
<organism evidence="17 18">
    <name type="scientific">Candidatus Chromulinivorax destructor</name>
    <dbReference type="NCBI Taxonomy" id="2066483"/>
    <lineage>
        <taxon>Bacteria</taxon>
        <taxon>Candidatus Babelota</taxon>
        <taxon>Candidatus Babeliae</taxon>
        <taxon>Candidatus Babeliales</taxon>
        <taxon>Candidatus Chromulinivoraceae</taxon>
        <taxon>Candidatus Chromulinivorax</taxon>
    </lineage>
</organism>
<dbReference type="Gene3D" id="3.40.140.10">
    <property type="entry name" value="Cytidine Deaminase, domain 2"/>
    <property type="match status" value="1"/>
</dbReference>
<sequence>MEKLVQKACEMRQFAHAPHSHFQVGAALLTQDGTIIGGCNIESDSYGLTICAERNAIFTAYAQGHRKFQALSIAMNSNSTPCGACRQIIVELCGNIPVYIADLTGSIVTFQSYDLLPHHFTLTT</sequence>
<dbReference type="AlphaFoldDB" id="A0A345ZAJ8"/>
<dbReference type="PANTHER" id="PTHR11644:SF2">
    <property type="entry name" value="CYTIDINE DEAMINASE"/>
    <property type="match status" value="1"/>
</dbReference>
<protein>
    <recommendedName>
        <fullName evidence="5 15">Cytidine deaminase</fullName>
        <ecNumber evidence="4 15">3.5.4.5</ecNumber>
    </recommendedName>
    <alternativeName>
        <fullName evidence="9 15">Cytidine aminohydrolase</fullName>
    </alternativeName>
</protein>
<dbReference type="PROSITE" id="PS00903">
    <property type="entry name" value="CYT_DCMP_DEAMINASES_1"/>
    <property type="match status" value="1"/>
</dbReference>
<dbReference type="EMBL" id="CP025544">
    <property type="protein sequence ID" value="AXK60315.1"/>
    <property type="molecule type" value="Genomic_DNA"/>
</dbReference>
<dbReference type="NCBIfam" id="NF004064">
    <property type="entry name" value="PRK05578.1"/>
    <property type="match status" value="1"/>
</dbReference>
<evidence type="ECO:0000256" key="5">
    <source>
        <dbReference type="ARBA" id="ARBA00018266"/>
    </source>
</evidence>
<keyword evidence="6 14" id="KW-0479">Metal-binding</keyword>
<feature type="binding site" evidence="13">
    <location>
        <begin position="40"/>
        <end position="46"/>
    </location>
    <ligand>
        <name>substrate</name>
    </ligand>
</feature>
<evidence type="ECO:0000313" key="18">
    <source>
        <dbReference type="Proteomes" id="UP000254834"/>
    </source>
</evidence>
<feature type="active site" description="Proton donor" evidence="12">
    <location>
        <position position="53"/>
    </location>
</feature>
<dbReference type="RefSeq" id="WP_115585330.1">
    <property type="nucleotide sequence ID" value="NZ_CP025544.1"/>
</dbReference>
<evidence type="ECO:0000256" key="6">
    <source>
        <dbReference type="ARBA" id="ARBA00022723"/>
    </source>
</evidence>
<dbReference type="PANTHER" id="PTHR11644">
    <property type="entry name" value="CYTIDINE DEAMINASE"/>
    <property type="match status" value="1"/>
</dbReference>
<comment type="similarity">
    <text evidence="3 15">Belongs to the cytidine and deoxycytidylate deaminase family.</text>
</comment>
<dbReference type="Pfam" id="PF00383">
    <property type="entry name" value="dCMP_cyt_deam_1"/>
    <property type="match status" value="1"/>
</dbReference>
<accession>A0A345ZAJ8</accession>
<feature type="binding site" evidence="14">
    <location>
        <position position="85"/>
    </location>
    <ligand>
        <name>Zn(2+)</name>
        <dbReference type="ChEBI" id="CHEBI:29105"/>
        <note>catalytic</note>
    </ligand>
</feature>
<evidence type="ECO:0000256" key="10">
    <source>
        <dbReference type="ARBA" id="ARBA00049252"/>
    </source>
</evidence>
<dbReference type="InterPro" id="IPR050202">
    <property type="entry name" value="Cyt/Deoxycyt_deaminase"/>
</dbReference>
<feature type="binding site" evidence="14">
    <location>
        <position position="51"/>
    </location>
    <ligand>
        <name>Zn(2+)</name>
        <dbReference type="ChEBI" id="CHEBI:29105"/>
        <note>catalytic</note>
    </ligand>
</feature>
<dbReference type="InterPro" id="IPR016192">
    <property type="entry name" value="APOBEC/CMP_deaminase_Zn-bd"/>
</dbReference>
<keyword evidence="7 15" id="KW-0378">Hydrolase</keyword>
<proteinExistence type="inferred from homology"/>
<evidence type="ECO:0000256" key="3">
    <source>
        <dbReference type="ARBA" id="ARBA00006576"/>
    </source>
</evidence>
<dbReference type="CDD" id="cd01283">
    <property type="entry name" value="cytidine_deaminase"/>
    <property type="match status" value="1"/>
</dbReference>
<evidence type="ECO:0000256" key="2">
    <source>
        <dbReference type="ARBA" id="ARBA00003949"/>
    </source>
</evidence>
<evidence type="ECO:0000313" key="17">
    <source>
        <dbReference type="EMBL" id="AXK60315.1"/>
    </source>
</evidence>
<dbReference type="InterPro" id="IPR006262">
    <property type="entry name" value="Cyt_deam_tetra"/>
</dbReference>
<dbReference type="EC" id="3.5.4.5" evidence="4 15"/>
<dbReference type="SUPFAM" id="SSF53927">
    <property type="entry name" value="Cytidine deaminase-like"/>
    <property type="match status" value="1"/>
</dbReference>
<evidence type="ECO:0000256" key="14">
    <source>
        <dbReference type="PIRSR" id="PIRSR606262-3"/>
    </source>
</evidence>
<dbReference type="Proteomes" id="UP000254834">
    <property type="component" value="Chromosome"/>
</dbReference>
<dbReference type="GO" id="GO:0055086">
    <property type="term" value="P:nucleobase-containing small molecule metabolic process"/>
    <property type="evidence" value="ECO:0007669"/>
    <property type="project" value="UniProtKB-ARBA"/>
</dbReference>
<comment type="function">
    <text evidence="2 15">This enzyme scavenges exogenous and endogenous cytidine and 2'-deoxycytidine for UMP synthesis.</text>
</comment>
<dbReference type="GO" id="GO:0042802">
    <property type="term" value="F:identical protein binding"/>
    <property type="evidence" value="ECO:0007669"/>
    <property type="project" value="UniProtKB-ARBA"/>
</dbReference>
<evidence type="ECO:0000256" key="12">
    <source>
        <dbReference type="PIRSR" id="PIRSR606262-1"/>
    </source>
</evidence>
<dbReference type="GO" id="GO:0072527">
    <property type="term" value="P:pyrimidine-containing compound metabolic process"/>
    <property type="evidence" value="ECO:0007669"/>
    <property type="project" value="UniProtKB-ARBA"/>
</dbReference>